<evidence type="ECO:0000256" key="1">
    <source>
        <dbReference type="ARBA" id="ARBA00022603"/>
    </source>
</evidence>
<accession>A0A4P9C3S0</accession>
<dbReference type="Pfam" id="PF13649">
    <property type="entry name" value="Methyltransf_25"/>
    <property type="match status" value="1"/>
</dbReference>
<dbReference type="RefSeq" id="WP_096919402.1">
    <property type="nucleotide sequence ID" value="NZ_CP029487.1"/>
</dbReference>
<dbReference type="AlphaFoldDB" id="A0A4P9C3S0"/>
<gene>
    <name evidence="5" type="ORF">CPZ25_001085</name>
</gene>
<feature type="domain" description="Methyltransferase" evidence="4">
    <location>
        <begin position="71"/>
        <end position="164"/>
    </location>
</feature>
<evidence type="ECO:0000256" key="2">
    <source>
        <dbReference type="ARBA" id="ARBA00022679"/>
    </source>
</evidence>
<name>A0A4P9C3S0_EUBML</name>
<dbReference type="KEGG" id="emt:CPZ25_001085"/>
<dbReference type="EMBL" id="CP029487">
    <property type="protein sequence ID" value="QCT69957.1"/>
    <property type="molecule type" value="Genomic_DNA"/>
</dbReference>
<protein>
    <submittedName>
        <fullName evidence="5">Class I SAM-dependent methyltransferase</fullName>
    </submittedName>
</protein>
<dbReference type="InterPro" id="IPR029063">
    <property type="entry name" value="SAM-dependent_MTases_sf"/>
</dbReference>
<dbReference type="SUPFAM" id="SSF53335">
    <property type="entry name" value="S-adenosyl-L-methionine-dependent methyltransferases"/>
    <property type="match status" value="1"/>
</dbReference>
<dbReference type="InterPro" id="IPR041698">
    <property type="entry name" value="Methyltransf_25"/>
</dbReference>
<dbReference type="GO" id="GO:0008168">
    <property type="term" value="F:methyltransferase activity"/>
    <property type="evidence" value="ECO:0007669"/>
    <property type="project" value="UniProtKB-KW"/>
</dbReference>
<evidence type="ECO:0000313" key="6">
    <source>
        <dbReference type="Proteomes" id="UP000218387"/>
    </source>
</evidence>
<evidence type="ECO:0000259" key="4">
    <source>
        <dbReference type="Pfam" id="PF13649"/>
    </source>
</evidence>
<dbReference type="GO" id="GO:0032259">
    <property type="term" value="P:methylation"/>
    <property type="evidence" value="ECO:0007669"/>
    <property type="project" value="UniProtKB-KW"/>
</dbReference>
<dbReference type="PANTHER" id="PTHR43464:SF19">
    <property type="entry name" value="UBIQUINONE BIOSYNTHESIS O-METHYLTRANSFERASE, MITOCHONDRIAL"/>
    <property type="match status" value="1"/>
</dbReference>
<dbReference type="Gene3D" id="3.40.50.150">
    <property type="entry name" value="Vaccinia Virus protein VP39"/>
    <property type="match status" value="1"/>
</dbReference>
<reference evidence="5 6" key="1">
    <citation type="submission" date="2018-05" db="EMBL/GenBank/DDBJ databases">
        <title>Genome comparison of Eubacterium sp.</title>
        <authorList>
            <person name="Feng Y."/>
            <person name="Sanchez-Andrea I."/>
            <person name="Stams A.J.M."/>
            <person name="De Vos W.M."/>
        </authorList>
    </citation>
    <scope>NUCLEOTIDE SEQUENCE [LARGE SCALE GENOMIC DNA]</scope>
    <source>
        <strain evidence="5 6">YI</strain>
    </source>
</reference>
<dbReference type="PANTHER" id="PTHR43464">
    <property type="entry name" value="METHYLTRANSFERASE"/>
    <property type="match status" value="1"/>
</dbReference>
<keyword evidence="2 5" id="KW-0808">Transferase</keyword>
<organism evidence="5 6">
    <name type="scientific">Eubacterium maltosivorans</name>
    <dbReference type="NCBI Taxonomy" id="2041044"/>
    <lineage>
        <taxon>Bacteria</taxon>
        <taxon>Bacillati</taxon>
        <taxon>Bacillota</taxon>
        <taxon>Clostridia</taxon>
        <taxon>Eubacteriales</taxon>
        <taxon>Eubacteriaceae</taxon>
        <taxon>Eubacterium</taxon>
    </lineage>
</organism>
<keyword evidence="1 5" id="KW-0489">Methyltransferase</keyword>
<dbReference type="Proteomes" id="UP000218387">
    <property type="component" value="Chromosome"/>
</dbReference>
<evidence type="ECO:0000313" key="5">
    <source>
        <dbReference type="EMBL" id="QCT69957.1"/>
    </source>
</evidence>
<proteinExistence type="predicted"/>
<sequence length="282" mass="32236">MYEKIMNFVRQKPEAYAPCTSKFWDDPHISKQMLKAHLEPEIDSASRKHSFIKKSAEWIAELKEPGESKLLDLGCGPGLYTDLFDASGFTVTGIDISQRSIEYAKSQAALKRKRIEYRCQNYLEIDYLEAFDVVTLIYCDYGVLCPADRERLLKKIMRALKPGGLFILDGFTEKFWQDVPVKQEISYHESGFWSPDAYVCLSRNAHYSETKNTLEQSIIITADECRCFNIWNQIFTKTSMNQELIGAGFDTITFFDDVCGKPLSEDSKTICAVAGKAQAFKR</sequence>
<dbReference type="CDD" id="cd02440">
    <property type="entry name" value="AdoMet_MTases"/>
    <property type="match status" value="1"/>
</dbReference>
<keyword evidence="3" id="KW-0949">S-adenosyl-L-methionine</keyword>
<evidence type="ECO:0000256" key="3">
    <source>
        <dbReference type="ARBA" id="ARBA00022691"/>
    </source>
</evidence>
<keyword evidence="6" id="KW-1185">Reference proteome</keyword>